<keyword evidence="8" id="KW-1185">Reference proteome</keyword>
<dbReference type="Proteomes" id="UP001602119">
    <property type="component" value="Unassembled WGS sequence"/>
</dbReference>
<comment type="caution">
    <text evidence="7">The sequence shown here is derived from an EMBL/GenBank/DDBJ whole genome shotgun (WGS) entry which is preliminary data.</text>
</comment>
<name>A0ABW6V1B1_MICFU</name>
<feature type="compositionally biased region" description="Basic and acidic residues" evidence="5">
    <location>
        <begin position="30"/>
        <end position="40"/>
    </location>
</feature>
<evidence type="ECO:0000256" key="4">
    <source>
        <dbReference type="ARBA" id="ARBA00023136"/>
    </source>
</evidence>
<proteinExistence type="predicted"/>
<evidence type="ECO:0000256" key="5">
    <source>
        <dbReference type="SAM" id="MobiDB-lite"/>
    </source>
</evidence>
<keyword evidence="3" id="KW-1133">Transmembrane helix</keyword>
<feature type="region of interest" description="Disordered" evidence="5">
    <location>
        <begin position="23"/>
        <end position="49"/>
    </location>
</feature>
<reference evidence="7 8" key="1">
    <citation type="submission" date="2024-10" db="EMBL/GenBank/DDBJ databases">
        <title>The Natural Products Discovery Center: Release of the First 8490 Sequenced Strains for Exploring Actinobacteria Biosynthetic Diversity.</title>
        <authorList>
            <person name="Kalkreuter E."/>
            <person name="Kautsar S.A."/>
            <person name="Yang D."/>
            <person name="Bader C.D."/>
            <person name="Teijaro C.N."/>
            <person name="Fluegel L."/>
            <person name="Davis C.M."/>
            <person name="Simpson J.R."/>
            <person name="Lauterbach L."/>
            <person name="Steele A.D."/>
            <person name="Gui C."/>
            <person name="Meng S."/>
            <person name="Li G."/>
            <person name="Viehrig K."/>
            <person name="Ye F."/>
            <person name="Su P."/>
            <person name="Kiefer A.F."/>
            <person name="Nichols A."/>
            <person name="Cepeda A.J."/>
            <person name="Yan W."/>
            <person name="Fan B."/>
            <person name="Jiang Y."/>
            <person name="Adhikari A."/>
            <person name="Zheng C.-J."/>
            <person name="Schuster L."/>
            <person name="Cowan T.M."/>
            <person name="Smanski M.J."/>
            <person name="Chevrette M.G."/>
            <person name="De Carvalho L.P.S."/>
            <person name="Shen B."/>
        </authorList>
    </citation>
    <scope>NUCLEOTIDE SEQUENCE [LARGE SCALE GENOMIC DNA]</scope>
    <source>
        <strain evidence="7 8">NPDC001281</strain>
    </source>
</reference>
<organism evidence="7 8">
    <name type="scientific">Microtetraspora fusca</name>
    <dbReference type="NCBI Taxonomy" id="1997"/>
    <lineage>
        <taxon>Bacteria</taxon>
        <taxon>Bacillati</taxon>
        <taxon>Actinomycetota</taxon>
        <taxon>Actinomycetes</taxon>
        <taxon>Streptosporangiales</taxon>
        <taxon>Streptosporangiaceae</taxon>
        <taxon>Microtetraspora</taxon>
    </lineage>
</organism>
<sequence>MISPRMLLAVALSVTLAAGCGASGDLSEAPAKEPKKERQRATATASASGCDEVGDDFAGDVRLARCVTEQFWTKRFAAAGGTYQPVKRFIAYGPENGPICGGEQALPENAFYCPDGHYIAYDAGWLRSMYDQMGDGAVYVVIPHEFGHAVQAQLESDFEYNVEQELQADCYGGATLGGMINAGLIQAEEGDDEELFANLEAAGDPTDAWWEPNAHGTPEQRQEAFAKGFDEGVGSC</sequence>
<dbReference type="InterPro" id="IPR007343">
    <property type="entry name" value="Uncharacterised_pept_Zn_put"/>
</dbReference>
<feature type="chain" id="PRO_5046559413" evidence="6">
    <location>
        <begin position="23"/>
        <end position="236"/>
    </location>
</feature>
<protein>
    <submittedName>
        <fullName evidence="7">Neutral zinc metallopeptidase</fullName>
    </submittedName>
</protein>
<dbReference type="EMBL" id="JBIAXI010000005">
    <property type="protein sequence ID" value="MFF4773086.1"/>
    <property type="molecule type" value="Genomic_DNA"/>
</dbReference>
<accession>A0ABW6V1B1</accession>
<evidence type="ECO:0000256" key="3">
    <source>
        <dbReference type="ARBA" id="ARBA00022989"/>
    </source>
</evidence>
<gene>
    <name evidence="7" type="ORF">ACFY05_09535</name>
</gene>
<evidence type="ECO:0000256" key="2">
    <source>
        <dbReference type="ARBA" id="ARBA00022692"/>
    </source>
</evidence>
<dbReference type="PROSITE" id="PS51257">
    <property type="entry name" value="PROKAR_LIPOPROTEIN"/>
    <property type="match status" value="1"/>
</dbReference>
<evidence type="ECO:0000313" key="7">
    <source>
        <dbReference type="EMBL" id="MFF4773086.1"/>
    </source>
</evidence>
<evidence type="ECO:0000256" key="6">
    <source>
        <dbReference type="SAM" id="SignalP"/>
    </source>
</evidence>
<dbReference type="Pfam" id="PF04228">
    <property type="entry name" value="Zn_peptidase"/>
    <property type="match status" value="1"/>
</dbReference>
<dbReference type="PANTHER" id="PTHR30168:SF0">
    <property type="entry name" value="INNER MEMBRANE PROTEIN"/>
    <property type="match status" value="1"/>
</dbReference>
<evidence type="ECO:0000256" key="1">
    <source>
        <dbReference type="ARBA" id="ARBA00004167"/>
    </source>
</evidence>
<evidence type="ECO:0000313" key="8">
    <source>
        <dbReference type="Proteomes" id="UP001602119"/>
    </source>
</evidence>
<keyword evidence="2" id="KW-0812">Transmembrane</keyword>
<dbReference type="RefSeq" id="WP_387341541.1">
    <property type="nucleotide sequence ID" value="NZ_JBIAXI010000005.1"/>
</dbReference>
<comment type="subcellular location">
    <subcellularLocation>
        <location evidence="1">Membrane</location>
        <topology evidence="1">Single-pass membrane protein</topology>
    </subcellularLocation>
</comment>
<keyword evidence="4" id="KW-0472">Membrane</keyword>
<keyword evidence="6" id="KW-0732">Signal</keyword>
<feature type="signal peptide" evidence="6">
    <location>
        <begin position="1"/>
        <end position="22"/>
    </location>
</feature>
<dbReference type="PANTHER" id="PTHR30168">
    <property type="entry name" value="PUTATIVE MEMBRANE PROTEIN YPFJ"/>
    <property type="match status" value="1"/>
</dbReference>